<keyword evidence="9" id="KW-1185">Reference proteome</keyword>
<proteinExistence type="inferred from homology"/>
<dbReference type="PANTHER" id="PTHR33572">
    <property type="entry name" value="SPORE DEVELOPMENT REGULATOR VOSA"/>
    <property type="match status" value="1"/>
</dbReference>
<dbReference type="AlphaFoldDB" id="A0A6A6UJ76"/>
<sequence>LFPFADISVRKDGKFRLKFTLINIAGLGPQKFWDGQQRDKNPVPVSCFSAVFEVYTAKKFPGMMKSTELTRALNAQGVKLPMRK</sequence>
<dbReference type="InterPro" id="IPR038491">
    <property type="entry name" value="Velvet_dom_sf"/>
</dbReference>
<dbReference type="Gene3D" id="2.60.40.3960">
    <property type="entry name" value="Velvet domain"/>
    <property type="match status" value="1"/>
</dbReference>
<evidence type="ECO:0000256" key="1">
    <source>
        <dbReference type="ARBA" id="ARBA00004123"/>
    </source>
</evidence>
<keyword evidence="5" id="KW-0539">Nucleus</keyword>
<evidence type="ECO:0000256" key="6">
    <source>
        <dbReference type="ARBA" id="ARBA00038045"/>
    </source>
</evidence>
<reference evidence="8" key="1">
    <citation type="journal article" date="2020" name="Stud. Mycol.">
        <title>101 Dothideomycetes genomes: a test case for predicting lifestyles and emergence of pathogens.</title>
        <authorList>
            <person name="Haridas S."/>
            <person name="Albert R."/>
            <person name="Binder M."/>
            <person name="Bloem J."/>
            <person name="Labutti K."/>
            <person name="Salamov A."/>
            <person name="Andreopoulos B."/>
            <person name="Baker S."/>
            <person name="Barry K."/>
            <person name="Bills G."/>
            <person name="Bluhm B."/>
            <person name="Cannon C."/>
            <person name="Castanera R."/>
            <person name="Culley D."/>
            <person name="Daum C."/>
            <person name="Ezra D."/>
            <person name="Gonzalez J."/>
            <person name="Henrissat B."/>
            <person name="Kuo A."/>
            <person name="Liang C."/>
            <person name="Lipzen A."/>
            <person name="Lutzoni F."/>
            <person name="Magnuson J."/>
            <person name="Mondo S."/>
            <person name="Nolan M."/>
            <person name="Ohm R."/>
            <person name="Pangilinan J."/>
            <person name="Park H.-J."/>
            <person name="Ramirez L."/>
            <person name="Alfaro M."/>
            <person name="Sun H."/>
            <person name="Tritt A."/>
            <person name="Yoshinaga Y."/>
            <person name="Zwiers L.-H."/>
            <person name="Turgeon B."/>
            <person name="Goodwin S."/>
            <person name="Spatafora J."/>
            <person name="Crous P."/>
            <person name="Grigoriev I."/>
        </authorList>
    </citation>
    <scope>NUCLEOTIDE SEQUENCE</scope>
    <source>
        <strain evidence="8">CBS 115976</strain>
    </source>
</reference>
<feature type="domain" description="Velvet" evidence="7">
    <location>
        <begin position="1"/>
        <end position="83"/>
    </location>
</feature>
<dbReference type="Proteomes" id="UP000799302">
    <property type="component" value="Unassembled WGS sequence"/>
</dbReference>
<dbReference type="OrthoDB" id="1746739at2759"/>
<dbReference type="GO" id="GO:0030435">
    <property type="term" value="P:sporulation resulting in formation of a cellular spore"/>
    <property type="evidence" value="ECO:0007669"/>
    <property type="project" value="UniProtKB-KW"/>
</dbReference>
<feature type="non-terminal residue" evidence="8">
    <location>
        <position position="1"/>
    </location>
</feature>
<dbReference type="EMBL" id="MU004233">
    <property type="protein sequence ID" value="KAF2671517.1"/>
    <property type="molecule type" value="Genomic_DNA"/>
</dbReference>
<keyword evidence="2" id="KW-0749">Sporulation</keyword>
<dbReference type="PROSITE" id="PS51821">
    <property type="entry name" value="VELVET"/>
    <property type="match status" value="1"/>
</dbReference>
<keyword evidence="4" id="KW-0804">Transcription</keyword>
<dbReference type="InterPro" id="IPR037525">
    <property type="entry name" value="Velvet_dom"/>
</dbReference>
<dbReference type="InterPro" id="IPR021740">
    <property type="entry name" value="Velvet"/>
</dbReference>
<dbReference type="GO" id="GO:0005634">
    <property type="term" value="C:nucleus"/>
    <property type="evidence" value="ECO:0007669"/>
    <property type="project" value="UniProtKB-SubCell"/>
</dbReference>
<organism evidence="8 9">
    <name type="scientific">Microthyrium microscopicum</name>
    <dbReference type="NCBI Taxonomy" id="703497"/>
    <lineage>
        <taxon>Eukaryota</taxon>
        <taxon>Fungi</taxon>
        <taxon>Dikarya</taxon>
        <taxon>Ascomycota</taxon>
        <taxon>Pezizomycotina</taxon>
        <taxon>Dothideomycetes</taxon>
        <taxon>Dothideomycetes incertae sedis</taxon>
        <taxon>Microthyriales</taxon>
        <taxon>Microthyriaceae</taxon>
        <taxon>Microthyrium</taxon>
    </lineage>
</organism>
<evidence type="ECO:0000256" key="3">
    <source>
        <dbReference type="ARBA" id="ARBA00023015"/>
    </source>
</evidence>
<comment type="similarity">
    <text evidence="6">Belongs to the velvet family. VelB subfamily.</text>
</comment>
<gene>
    <name evidence="8" type="ORF">BT63DRAFT_357497</name>
</gene>
<dbReference type="Pfam" id="PF11754">
    <property type="entry name" value="Velvet"/>
    <property type="match status" value="1"/>
</dbReference>
<evidence type="ECO:0000256" key="4">
    <source>
        <dbReference type="ARBA" id="ARBA00023163"/>
    </source>
</evidence>
<evidence type="ECO:0000313" key="8">
    <source>
        <dbReference type="EMBL" id="KAF2671517.1"/>
    </source>
</evidence>
<evidence type="ECO:0000256" key="2">
    <source>
        <dbReference type="ARBA" id="ARBA00022969"/>
    </source>
</evidence>
<protein>
    <recommendedName>
        <fullName evidence="7">Velvet domain-containing protein</fullName>
    </recommendedName>
</protein>
<accession>A0A6A6UJ76</accession>
<evidence type="ECO:0000256" key="5">
    <source>
        <dbReference type="ARBA" id="ARBA00023242"/>
    </source>
</evidence>
<evidence type="ECO:0000313" key="9">
    <source>
        <dbReference type="Proteomes" id="UP000799302"/>
    </source>
</evidence>
<feature type="non-terminal residue" evidence="8">
    <location>
        <position position="84"/>
    </location>
</feature>
<dbReference type="PANTHER" id="PTHR33572:SF3">
    <property type="entry name" value="VELVET COMPLEX SUBUNIT B"/>
    <property type="match status" value="1"/>
</dbReference>
<evidence type="ECO:0000259" key="7">
    <source>
        <dbReference type="PROSITE" id="PS51821"/>
    </source>
</evidence>
<comment type="subcellular location">
    <subcellularLocation>
        <location evidence="1">Nucleus</location>
    </subcellularLocation>
</comment>
<name>A0A6A6UJ76_9PEZI</name>
<keyword evidence="3" id="KW-0805">Transcription regulation</keyword>